<organism evidence="6 7">
    <name type="scientific">Duganella rivi</name>
    <dbReference type="NCBI Taxonomy" id="2666083"/>
    <lineage>
        <taxon>Bacteria</taxon>
        <taxon>Pseudomonadati</taxon>
        <taxon>Pseudomonadota</taxon>
        <taxon>Betaproteobacteria</taxon>
        <taxon>Burkholderiales</taxon>
        <taxon>Oxalobacteraceae</taxon>
        <taxon>Telluria group</taxon>
        <taxon>Duganella</taxon>
    </lineage>
</organism>
<dbReference type="Proteomes" id="UP000450012">
    <property type="component" value="Unassembled WGS sequence"/>
</dbReference>
<gene>
    <name evidence="6" type="ORF">GTP45_15085</name>
</gene>
<dbReference type="RefSeq" id="WP_161014676.1">
    <property type="nucleotide sequence ID" value="NZ_WWCK01000004.1"/>
</dbReference>
<comment type="caution">
    <text evidence="6">The sequence shown here is derived from an EMBL/GenBank/DDBJ whole genome shotgun (WGS) entry which is preliminary data.</text>
</comment>
<dbReference type="PANTHER" id="PTHR33337">
    <property type="entry name" value="GFA DOMAIN-CONTAINING PROTEIN"/>
    <property type="match status" value="1"/>
</dbReference>
<dbReference type="InterPro" id="IPR011057">
    <property type="entry name" value="Mss4-like_sf"/>
</dbReference>
<evidence type="ECO:0000256" key="3">
    <source>
        <dbReference type="ARBA" id="ARBA00022833"/>
    </source>
</evidence>
<evidence type="ECO:0000256" key="2">
    <source>
        <dbReference type="ARBA" id="ARBA00022723"/>
    </source>
</evidence>
<evidence type="ECO:0000256" key="4">
    <source>
        <dbReference type="ARBA" id="ARBA00023239"/>
    </source>
</evidence>
<evidence type="ECO:0000256" key="1">
    <source>
        <dbReference type="ARBA" id="ARBA00005495"/>
    </source>
</evidence>
<dbReference type="InterPro" id="IPR006913">
    <property type="entry name" value="CENP-V/GFA"/>
</dbReference>
<dbReference type="GO" id="GO:0046872">
    <property type="term" value="F:metal ion binding"/>
    <property type="evidence" value="ECO:0007669"/>
    <property type="project" value="UniProtKB-KW"/>
</dbReference>
<protein>
    <submittedName>
        <fullName evidence="6">GFA family protein</fullName>
    </submittedName>
</protein>
<dbReference type="PROSITE" id="PS51891">
    <property type="entry name" value="CENP_V_GFA"/>
    <property type="match status" value="1"/>
</dbReference>
<keyword evidence="3" id="KW-0862">Zinc</keyword>
<dbReference type="Gene3D" id="3.90.1590.10">
    <property type="entry name" value="glutathione-dependent formaldehyde- activating enzyme (gfa)"/>
    <property type="match status" value="1"/>
</dbReference>
<evidence type="ECO:0000259" key="5">
    <source>
        <dbReference type="PROSITE" id="PS51891"/>
    </source>
</evidence>
<keyword evidence="4" id="KW-0456">Lyase</keyword>
<reference evidence="6 7" key="1">
    <citation type="submission" date="2019-12" db="EMBL/GenBank/DDBJ databases">
        <title>Novel species isolated from a subtropical stream in China.</title>
        <authorList>
            <person name="Lu H."/>
        </authorList>
    </citation>
    <scope>NUCLEOTIDE SEQUENCE [LARGE SCALE GENOMIC DNA]</scope>
    <source>
        <strain evidence="6 7">FT55W</strain>
    </source>
</reference>
<dbReference type="GO" id="GO:0016846">
    <property type="term" value="F:carbon-sulfur lyase activity"/>
    <property type="evidence" value="ECO:0007669"/>
    <property type="project" value="InterPro"/>
</dbReference>
<dbReference type="SUPFAM" id="SSF51316">
    <property type="entry name" value="Mss4-like"/>
    <property type="match status" value="1"/>
</dbReference>
<comment type="similarity">
    <text evidence="1">Belongs to the Gfa family.</text>
</comment>
<evidence type="ECO:0000313" key="7">
    <source>
        <dbReference type="Proteomes" id="UP000450012"/>
    </source>
</evidence>
<name>A0A7X4GR48_9BURK</name>
<dbReference type="PANTHER" id="PTHR33337:SF40">
    <property type="entry name" value="CENP-V_GFA DOMAIN-CONTAINING PROTEIN-RELATED"/>
    <property type="match status" value="1"/>
</dbReference>
<accession>A0A7X4GR48</accession>
<sequence length="126" mass="13665">MTESNYLQGSCLCGGVRYRAALPVAHASHCYCTMCQKQHGAAAGSYANVASAGFVVEAGAELITEYASSDHGRRGFCRACGSTLFWRSTESPDRIAITLGTLEPEYAGPVEREWFVENKPAWLPLK</sequence>
<feature type="domain" description="CENP-V/GFA" evidence="5">
    <location>
        <begin position="7"/>
        <end position="115"/>
    </location>
</feature>
<dbReference type="Pfam" id="PF04828">
    <property type="entry name" value="GFA"/>
    <property type="match status" value="1"/>
</dbReference>
<evidence type="ECO:0000313" key="6">
    <source>
        <dbReference type="EMBL" id="MYM68145.1"/>
    </source>
</evidence>
<dbReference type="AlphaFoldDB" id="A0A7X4GR48"/>
<dbReference type="EMBL" id="WWCK01000004">
    <property type="protein sequence ID" value="MYM68145.1"/>
    <property type="molecule type" value="Genomic_DNA"/>
</dbReference>
<keyword evidence="2" id="KW-0479">Metal-binding</keyword>
<keyword evidence="7" id="KW-1185">Reference proteome</keyword>
<proteinExistence type="inferred from homology"/>